<proteinExistence type="predicted"/>
<dbReference type="Gene3D" id="3.30.565.10">
    <property type="entry name" value="Histidine kinase-like ATPase, C-terminal domain"/>
    <property type="match status" value="1"/>
</dbReference>
<evidence type="ECO:0000259" key="11">
    <source>
        <dbReference type="PROSITE" id="PS50885"/>
    </source>
</evidence>
<evidence type="ECO:0000256" key="1">
    <source>
        <dbReference type="ARBA" id="ARBA00004651"/>
    </source>
</evidence>
<sequence>MLRKSLRGKILLFFGVVTTLLFLIGIILIQSQIANTNIPLTKDLNQQIITVKADELGGWVNKRVAELRILTETEALSSMDKMTYKPFMRRMDRLHKKDYESFAIVDLEGHAWVTNDTYIDISERPYFNEIQQSQKDYAISDPILSRSNEEPIIVIIHKIYSAEGKLMGYINGAIYLENFTKIAHDIRMYDGKAWLVDSTSNLFTTRGDLDKDWMNLLNLKSSDHLAVDTLKGNISNNKSGIQEIKTPYGQERMVVYAAIPYTNGWSLGIDYSKALMMEDTDTLIYTVFLLGIAVLIMQLFISLRFSKTITEPIVDLQRKMEIVETGNLDLPNESTREDEIGQLEKRFHQMILKIKDLKALFEQEQKEKREAELQILHAQVQPHFLYNTIDTIRWSVLEEETEQSVELLEALSTYYRIGLSQGAERITLEKEMDHIESYLQLLKARYEEELEYMVCYDETLLQCPVLKLILQPLVENAIIHGFRKKSKKPFLIQISIKKADKDLMIVVEDDGDAIDPIKLKEIQRCLKRQSKPGAEVGFGLYSTNKRIQLTFGHSYGVSFERVEEKTRVIMKHPILEG</sequence>
<evidence type="ECO:0000313" key="12">
    <source>
        <dbReference type="EMBL" id="SFH56755.1"/>
    </source>
</evidence>
<evidence type="ECO:0000256" key="6">
    <source>
        <dbReference type="ARBA" id="ARBA00022777"/>
    </source>
</evidence>
<dbReference type="OrthoDB" id="9809348at2"/>
<keyword evidence="5 10" id="KW-0812">Transmembrane</keyword>
<keyword evidence="6 12" id="KW-0418">Kinase</keyword>
<dbReference type="PANTHER" id="PTHR34220:SF7">
    <property type="entry name" value="SENSOR HISTIDINE KINASE YPDA"/>
    <property type="match status" value="1"/>
</dbReference>
<keyword evidence="3" id="KW-0597">Phosphoprotein</keyword>
<dbReference type="PANTHER" id="PTHR34220">
    <property type="entry name" value="SENSOR HISTIDINE KINASE YPDA"/>
    <property type="match status" value="1"/>
</dbReference>
<evidence type="ECO:0000256" key="10">
    <source>
        <dbReference type="SAM" id="Phobius"/>
    </source>
</evidence>
<dbReference type="CDD" id="cd06225">
    <property type="entry name" value="HAMP"/>
    <property type="match status" value="1"/>
</dbReference>
<feature type="domain" description="HAMP" evidence="11">
    <location>
        <begin position="307"/>
        <end position="359"/>
    </location>
</feature>
<dbReference type="SUPFAM" id="SSF55874">
    <property type="entry name" value="ATPase domain of HSP90 chaperone/DNA topoisomerase II/histidine kinase"/>
    <property type="match status" value="1"/>
</dbReference>
<keyword evidence="7 10" id="KW-1133">Transmembrane helix</keyword>
<dbReference type="InterPro" id="IPR003660">
    <property type="entry name" value="HAMP_dom"/>
</dbReference>
<evidence type="ECO:0000256" key="4">
    <source>
        <dbReference type="ARBA" id="ARBA00022679"/>
    </source>
</evidence>
<feature type="transmembrane region" description="Helical" evidence="10">
    <location>
        <begin position="283"/>
        <end position="303"/>
    </location>
</feature>
<evidence type="ECO:0000256" key="2">
    <source>
        <dbReference type="ARBA" id="ARBA00022475"/>
    </source>
</evidence>
<dbReference type="CDD" id="cd12914">
    <property type="entry name" value="PDC1_DGC_like"/>
    <property type="match status" value="1"/>
</dbReference>
<dbReference type="InterPro" id="IPR029151">
    <property type="entry name" value="Sensor-like_sf"/>
</dbReference>
<dbReference type="SMART" id="SM00304">
    <property type="entry name" value="HAMP"/>
    <property type="match status" value="1"/>
</dbReference>
<dbReference type="InterPro" id="IPR050640">
    <property type="entry name" value="Bact_2-comp_sensor_kinase"/>
</dbReference>
<dbReference type="EMBL" id="FOQA01000001">
    <property type="protein sequence ID" value="SFH56755.1"/>
    <property type="molecule type" value="Genomic_DNA"/>
</dbReference>
<dbReference type="Gene3D" id="3.30.450.20">
    <property type="entry name" value="PAS domain"/>
    <property type="match status" value="1"/>
</dbReference>
<keyword evidence="4" id="KW-0808">Transferase</keyword>
<dbReference type="InterPro" id="IPR036890">
    <property type="entry name" value="HATPase_C_sf"/>
</dbReference>
<feature type="coiled-coil region" evidence="9">
    <location>
        <begin position="354"/>
        <end position="381"/>
    </location>
</feature>
<dbReference type="InterPro" id="IPR010559">
    <property type="entry name" value="Sig_transdc_His_kin_internal"/>
</dbReference>
<dbReference type="Pfam" id="PF00672">
    <property type="entry name" value="HAMP"/>
    <property type="match status" value="1"/>
</dbReference>
<keyword evidence="2" id="KW-1003">Cell membrane</keyword>
<keyword evidence="13" id="KW-1185">Reference proteome</keyword>
<dbReference type="AlphaFoldDB" id="A0A1I3B356"/>
<name>A0A1I3B356_9FIRM</name>
<evidence type="ECO:0000256" key="5">
    <source>
        <dbReference type="ARBA" id="ARBA00022692"/>
    </source>
</evidence>
<dbReference type="Pfam" id="PF02518">
    <property type="entry name" value="HATPase_c"/>
    <property type="match status" value="1"/>
</dbReference>
<evidence type="ECO:0000256" key="9">
    <source>
        <dbReference type="SAM" id="Coils"/>
    </source>
</evidence>
<evidence type="ECO:0000256" key="3">
    <source>
        <dbReference type="ARBA" id="ARBA00022553"/>
    </source>
</evidence>
<dbReference type="Pfam" id="PF02743">
    <property type="entry name" value="dCache_1"/>
    <property type="match status" value="1"/>
</dbReference>
<dbReference type="STRING" id="69895.SAMN05192551_101557"/>
<dbReference type="GO" id="GO:0005886">
    <property type="term" value="C:plasma membrane"/>
    <property type="evidence" value="ECO:0007669"/>
    <property type="project" value="UniProtKB-SubCell"/>
</dbReference>
<evidence type="ECO:0000256" key="8">
    <source>
        <dbReference type="ARBA" id="ARBA00023136"/>
    </source>
</evidence>
<accession>A0A1I3B356</accession>
<dbReference type="InterPro" id="IPR033479">
    <property type="entry name" value="dCache_1"/>
</dbReference>
<protein>
    <submittedName>
        <fullName evidence="12">Two-component system, sensor histidine kinase YesM</fullName>
    </submittedName>
</protein>
<dbReference type="RefSeq" id="WP_093369432.1">
    <property type="nucleotide sequence ID" value="NZ_FOQA01000001.1"/>
</dbReference>
<comment type="subcellular location">
    <subcellularLocation>
        <location evidence="1">Cell membrane</location>
        <topology evidence="1">Multi-pass membrane protein</topology>
    </subcellularLocation>
</comment>
<dbReference type="SUPFAM" id="SSF158472">
    <property type="entry name" value="HAMP domain-like"/>
    <property type="match status" value="1"/>
</dbReference>
<feature type="transmembrane region" description="Helical" evidence="10">
    <location>
        <begin position="12"/>
        <end position="29"/>
    </location>
</feature>
<evidence type="ECO:0000256" key="7">
    <source>
        <dbReference type="ARBA" id="ARBA00022989"/>
    </source>
</evidence>
<dbReference type="Gene3D" id="6.10.340.10">
    <property type="match status" value="1"/>
</dbReference>
<organism evidence="12 13">
    <name type="scientific">Tindallia magadiensis</name>
    <dbReference type="NCBI Taxonomy" id="69895"/>
    <lineage>
        <taxon>Bacteria</taxon>
        <taxon>Bacillati</taxon>
        <taxon>Bacillota</taxon>
        <taxon>Clostridia</taxon>
        <taxon>Peptostreptococcales</taxon>
        <taxon>Tindalliaceae</taxon>
        <taxon>Tindallia</taxon>
    </lineage>
</organism>
<dbReference type="Proteomes" id="UP000199287">
    <property type="component" value="Unassembled WGS sequence"/>
</dbReference>
<dbReference type="InterPro" id="IPR003594">
    <property type="entry name" value="HATPase_dom"/>
</dbReference>
<keyword evidence="8 10" id="KW-0472">Membrane</keyword>
<dbReference type="SUPFAM" id="SSF103190">
    <property type="entry name" value="Sensory domain-like"/>
    <property type="match status" value="1"/>
</dbReference>
<dbReference type="PROSITE" id="PS50885">
    <property type="entry name" value="HAMP"/>
    <property type="match status" value="1"/>
</dbReference>
<reference evidence="13" key="1">
    <citation type="submission" date="2016-10" db="EMBL/GenBank/DDBJ databases">
        <authorList>
            <person name="Varghese N."/>
            <person name="Submissions S."/>
        </authorList>
    </citation>
    <scope>NUCLEOTIDE SEQUENCE [LARGE SCALE GENOMIC DNA]</scope>
    <source>
        <strain evidence="13">Z-7934</strain>
    </source>
</reference>
<dbReference type="Pfam" id="PF06580">
    <property type="entry name" value="His_kinase"/>
    <property type="match status" value="1"/>
</dbReference>
<keyword evidence="9" id="KW-0175">Coiled coil</keyword>
<dbReference type="GO" id="GO:0000155">
    <property type="term" value="F:phosphorelay sensor kinase activity"/>
    <property type="evidence" value="ECO:0007669"/>
    <property type="project" value="InterPro"/>
</dbReference>
<gene>
    <name evidence="12" type="ORF">SAMN05192551_101557</name>
</gene>
<evidence type="ECO:0000313" key="13">
    <source>
        <dbReference type="Proteomes" id="UP000199287"/>
    </source>
</evidence>